<reference evidence="3 4" key="1">
    <citation type="submission" date="2024-09" db="EMBL/GenBank/DDBJ databases">
        <title>Chromosome-scale assembly of Riccia sorocarpa.</title>
        <authorList>
            <person name="Paukszto L."/>
        </authorList>
    </citation>
    <scope>NUCLEOTIDE SEQUENCE [LARGE SCALE GENOMIC DNA]</scope>
    <source>
        <strain evidence="3">LP-2024</strain>
        <tissue evidence="3">Aerial parts of the thallus</tissue>
    </source>
</reference>
<accession>A0ABD3IC24</accession>
<keyword evidence="4" id="KW-1185">Reference proteome</keyword>
<dbReference type="InterPro" id="IPR044822">
    <property type="entry name" value="Myb_DNA-bind_4"/>
</dbReference>
<dbReference type="AlphaFoldDB" id="A0ABD3IC24"/>
<evidence type="ECO:0000313" key="3">
    <source>
        <dbReference type="EMBL" id="KAL3700094.1"/>
    </source>
</evidence>
<dbReference type="PANTHER" id="PTHR31307">
    <property type="entry name" value="TRIHELIX TRANSCRIPTION FACTOR ASIL2"/>
    <property type="match status" value="1"/>
</dbReference>
<feature type="region of interest" description="Disordered" evidence="1">
    <location>
        <begin position="49"/>
        <end position="72"/>
    </location>
</feature>
<sequence length="214" mass="24850">MLFGPAKNQLEILRESRGLYRAHRYYIMEGRADNSIVVELDTENLQHETVGDSQAPANLTGARSKKKPAKKRKANSWVSVPAKAKVDWSANSTQLFLDMYEDIYFNHCNRGNVSQDQWRVFAGRFNDATNISPPVEVEQMRNKFDSLYKRYKSEKHKQGQTGAEPSSWELYDQMHMIKGDHLRNKGKMNLMNQMLELKRMELEILRNDQRGPPS</sequence>
<name>A0ABD3IC24_9MARC</name>
<evidence type="ECO:0000259" key="2">
    <source>
        <dbReference type="Pfam" id="PF13837"/>
    </source>
</evidence>
<feature type="domain" description="Myb/SANT-like DNA-binding" evidence="2">
    <location>
        <begin position="86"/>
        <end position="177"/>
    </location>
</feature>
<dbReference type="EMBL" id="JBJQOH010000001">
    <property type="protein sequence ID" value="KAL3700094.1"/>
    <property type="molecule type" value="Genomic_DNA"/>
</dbReference>
<evidence type="ECO:0000256" key="1">
    <source>
        <dbReference type="SAM" id="MobiDB-lite"/>
    </source>
</evidence>
<dbReference type="Proteomes" id="UP001633002">
    <property type="component" value="Unassembled WGS sequence"/>
</dbReference>
<organism evidence="3 4">
    <name type="scientific">Riccia sorocarpa</name>
    <dbReference type="NCBI Taxonomy" id="122646"/>
    <lineage>
        <taxon>Eukaryota</taxon>
        <taxon>Viridiplantae</taxon>
        <taxon>Streptophyta</taxon>
        <taxon>Embryophyta</taxon>
        <taxon>Marchantiophyta</taxon>
        <taxon>Marchantiopsida</taxon>
        <taxon>Marchantiidae</taxon>
        <taxon>Marchantiales</taxon>
        <taxon>Ricciaceae</taxon>
        <taxon>Riccia</taxon>
    </lineage>
</organism>
<feature type="compositionally biased region" description="Basic residues" evidence="1">
    <location>
        <begin position="63"/>
        <end position="72"/>
    </location>
</feature>
<proteinExistence type="predicted"/>
<dbReference type="PANTHER" id="PTHR31307:SF63">
    <property type="entry name" value="MYB_SANT-LIKE DNA-BINDING DOMAIN-CONTAINING PROTEIN"/>
    <property type="match status" value="1"/>
</dbReference>
<protein>
    <recommendedName>
        <fullName evidence="2">Myb/SANT-like DNA-binding domain-containing protein</fullName>
    </recommendedName>
</protein>
<evidence type="ECO:0000313" key="4">
    <source>
        <dbReference type="Proteomes" id="UP001633002"/>
    </source>
</evidence>
<dbReference type="Pfam" id="PF13837">
    <property type="entry name" value="Myb_DNA-bind_4"/>
    <property type="match status" value="1"/>
</dbReference>
<gene>
    <name evidence="3" type="ORF">R1sor_018116</name>
</gene>
<comment type="caution">
    <text evidence="3">The sequence shown here is derived from an EMBL/GenBank/DDBJ whole genome shotgun (WGS) entry which is preliminary data.</text>
</comment>
<dbReference type="InterPro" id="IPR044823">
    <property type="entry name" value="ASIL1/2-like"/>
</dbReference>